<dbReference type="InterPro" id="IPR025403">
    <property type="entry name" value="TgpA-like_C"/>
</dbReference>
<feature type="region of interest" description="Disordered" evidence="1">
    <location>
        <begin position="1"/>
        <end position="35"/>
    </location>
</feature>
<evidence type="ECO:0000313" key="5">
    <source>
        <dbReference type="Proteomes" id="UP000561011"/>
    </source>
</evidence>
<evidence type="ECO:0000313" key="4">
    <source>
        <dbReference type="EMBL" id="NYS92652.1"/>
    </source>
</evidence>
<feature type="domain" description="Protein-glutamine gamma-glutamyltransferase-like C-terminal" evidence="3">
    <location>
        <begin position="183"/>
        <end position="252"/>
    </location>
</feature>
<keyword evidence="2" id="KW-0472">Membrane</keyword>
<dbReference type="AlphaFoldDB" id="A0A853ESE4"/>
<feature type="transmembrane region" description="Helical" evidence="2">
    <location>
        <begin position="100"/>
        <end position="121"/>
    </location>
</feature>
<organism evidence="4 5">
    <name type="scientific">Sanguibacter inulinus</name>
    <dbReference type="NCBI Taxonomy" id="60922"/>
    <lineage>
        <taxon>Bacteria</taxon>
        <taxon>Bacillati</taxon>
        <taxon>Actinomycetota</taxon>
        <taxon>Actinomycetes</taxon>
        <taxon>Micrococcales</taxon>
        <taxon>Sanguibacteraceae</taxon>
        <taxon>Sanguibacter</taxon>
    </lineage>
</organism>
<feature type="transmembrane region" description="Helical" evidence="2">
    <location>
        <begin position="38"/>
        <end position="59"/>
    </location>
</feature>
<feature type="compositionally biased region" description="Gly residues" evidence="1">
    <location>
        <begin position="268"/>
        <end position="288"/>
    </location>
</feature>
<feature type="compositionally biased region" description="Polar residues" evidence="1">
    <location>
        <begin position="1"/>
        <end position="14"/>
    </location>
</feature>
<comment type="caution">
    <text evidence="4">The sequence shown here is derived from an EMBL/GenBank/DDBJ whole genome shotgun (WGS) entry which is preliminary data.</text>
</comment>
<sequence length="310" mass="31783">MTSPHQQNRTSAPASSLPAQARAQRPGASRPRRGPATAAALAALLLLLVVVGSALSGPWQVTEPDPVPVTMAPLEEITATPSPEPTPEDFLQERENQGDGASTVLMVILGILLLAAIVAAVRKVVRRRLPPWHRGEKEPDPVVGDGASAIIAVVPVAALEEAAGLAAQRLRASTDPTDDVVAAWVALERAAEESGTARTPAQTPTEFTVAVLGTTSARPADVQTLLRLYHRARFTEHRITPAEGATAADALERLVEDLRSSGSAENGVPGGQAGAGGPAGPGGAGGPGRQARQPAPGGQPPARRSTEDGA</sequence>
<feature type="region of interest" description="Disordered" evidence="1">
    <location>
        <begin position="258"/>
        <end position="310"/>
    </location>
</feature>
<feature type="compositionally biased region" description="Low complexity" evidence="1">
    <location>
        <begin position="289"/>
        <end position="303"/>
    </location>
</feature>
<keyword evidence="2" id="KW-1133">Transmembrane helix</keyword>
<feature type="compositionally biased region" description="Low complexity" evidence="1">
    <location>
        <begin position="17"/>
        <end position="35"/>
    </location>
</feature>
<accession>A0A853ESE4</accession>
<protein>
    <submittedName>
        <fullName evidence="4">DUF4129 domain-containing protein</fullName>
    </submittedName>
</protein>
<evidence type="ECO:0000259" key="3">
    <source>
        <dbReference type="Pfam" id="PF13559"/>
    </source>
</evidence>
<proteinExistence type="predicted"/>
<name>A0A853ESE4_9MICO</name>
<evidence type="ECO:0000256" key="1">
    <source>
        <dbReference type="SAM" id="MobiDB-lite"/>
    </source>
</evidence>
<reference evidence="4 5" key="1">
    <citation type="submission" date="2020-07" db="EMBL/GenBank/DDBJ databases">
        <title>MOT database genomes.</title>
        <authorList>
            <person name="Joseph S."/>
            <person name="Aduse-Opoku J."/>
            <person name="Hashim A."/>
            <person name="Wade W."/>
            <person name="Curtis M."/>
        </authorList>
    </citation>
    <scope>NUCLEOTIDE SEQUENCE [LARGE SCALE GENOMIC DNA]</scope>
    <source>
        <strain evidence="4 5">DSM 100099</strain>
    </source>
</reference>
<keyword evidence="5" id="KW-1185">Reference proteome</keyword>
<dbReference type="Pfam" id="PF13559">
    <property type="entry name" value="DUF4129"/>
    <property type="match status" value="1"/>
</dbReference>
<dbReference type="EMBL" id="JACBYE010000005">
    <property type="protein sequence ID" value="NYS92652.1"/>
    <property type="molecule type" value="Genomic_DNA"/>
</dbReference>
<dbReference type="Proteomes" id="UP000561011">
    <property type="component" value="Unassembled WGS sequence"/>
</dbReference>
<keyword evidence="2" id="KW-0812">Transmembrane</keyword>
<gene>
    <name evidence="4" type="ORF">HZZ10_03785</name>
</gene>
<dbReference type="RefSeq" id="WP_179912463.1">
    <property type="nucleotide sequence ID" value="NZ_JACBYE010000005.1"/>
</dbReference>
<evidence type="ECO:0000256" key="2">
    <source>
        <dbReference type="SAM" id="Phobius"/>
    </source>
</evidence>